<reference evidence="2 3" key="1">
    <citation type="journal article" date="2018" name="Microbiome">
        <title>Fine metagenomic profile of the Mediterranean stratified and mixed water columns revealed by assembly and recruitment.</title>
        <authorList>
            <person name="Haro-Moreno J.M."/>
            <person name="Lopez-Perez M."/>
            <person name="De La Torre J.R."/>
            <person name="Picazo A."/>
            <person name="Camacho A."/>
            <person name="Rodriguez-Valera F."/>
        </authorList>
    </citation>
    <scope>NUCLEOTIDE SEQUENCE [LARGE SCALE GENOMIC DNA]</scope>
    <source>
        <strain evidence="2">MED-G83</strain>
    </source>
</reference>
<dbReference type="Proteomes" id="UP000252147">
    <property type="component" value="Unassembled WGS sequence"/>
</dbReference>
<feature type="transmembrane region" description="Helical" evidence="1">
    <location>
        <begin position="44"/>
        <end position="63"/>
    </location>
</feature>
<accession>A0A368BLB9</accession>
<gene>
    <name evidence="2" type="ORF">DBW97_04635</name>
</gene>
<dbReference type="AlphaFoldDB" id="A0A368BLB9"/>
<keyword evidence="1" id="KW-1133">Transmembrane helix</keyword>
<feature type="transmembrane region" description="Helical" evidence="1">
    <location>
        <begin position="100"/>
        <end position="119"/>
    </location>
</feature>
<keyword evidence="1" id="KW-0812">Transmembrane</keyword>
<dbReference type="InterPro" id="IPR025597">
    <property type="entry name" value="DUF4345"/>
</dbReference>
<feature type="transmembrane region" description="Helical" evidence="1">
    <location>
        <begin position="75"/>
        <end position="94"/>
    </location>
</feature>
<name>A0A368BLB9_9GAMM</name>
<proteinExistence type="predicted"/>
<dbReference type="Pfam" id="PF14248">
    <property type="entry name" value="DUF4345"/>
    <property type="match status" value="1"/>
</dbReference>
<evidence type="ECO:0000256" key="1">
    <source>
        <dbReference type="SAM" id="Phobius"/>
    </source>
</evidence>
<keyword evidence="1" id="KW-0472">Membrane</keyword>
<comment type="caution">
    <text evidence="2">The sequence shown here is derived from an EMBL/GenBank/DDBJ whole genome shotgun (WGS) entry which is preliminary data.</text>
</comment>
<evidence type="ECO:0000313" key="2">
    <source>
        <dbReference type="EMBL" id="RCL37652.1"/>
    </source>
</evidence>
<organism evidence="2 3">
    <name type="scientific">SAR86 cluster bacterium</name>
    <dbReference type="NCBI Taxonomy" id="2030880"/>
    <lineage>
        <taxon>Bacteria</taxon>
        <taxon>Pseudomonadati</taxon>
        <taxon>Pseudomonadota</taxon>
        <taxon>Gammaproteobacteria</taxon>
        <taxon>SAR86 cluster</taxon>
    </lineage>
</organism>
<sequence length="127" mass="14443">MNKVFLFLTALVYLYLGGWALFFPAGFVDSVGLAITTNVGSGEIRSLYGGINFLIGLFSLLALVKSKYESSFFKILLFVITGILLGRIVTFIYGEFDSVFLLYFTVFELVYFVFLLIALRKQERRIF</sequence>
<protein>
    <submittedName>
        <fullName evidence="2">DUF4345 domain-containing protein</fullName>
    </submittedName>
</protein>
<dbReference type="EMBL" id="QOPD01000008">
    <property type="protein sequence ID" value="RCL37652.1"/>
    <property type="molecule type" value="Genomic_DNA"/>
</dbReference>
<evidence type="ECO:0000313" key="3">
    <source>
        <dbReference type="Proteomes" id="UP000252147"/>
    </source>
</evidence>